<protein>
    <recommendedName>
        <fullName evidence="1 6">Phosphoinositide phospholipase C</fullName>
        <ecNumber evidence="1 6">3.1.4.11</ecNumber>
    </recommendedName>
</protein>
<dbReference type="InterPro" id="IPR011992">
    <property type="entry name" value="EF-hand-dom_pair"/>
</dbReference>
<dbReference type="PRINTS" id="PR00390">
    <property type="entry name" value="PHPHLIPASEC"/>
</dbReference>
<keyword evidence="2 6" id="KW-0378">Hydrolase</keyword>
<dbReference type="InterPro" id="IPR001192">
    <property type="entry name" value="PI-PLC_fam"/>
</dbReference>
<keyword evidence="4 6" id="KW-0443">Lipid metabolism</keyword>
<dbReference type="EC" id="3.1.4.11" evidence="1 6"/>
<organism evidence="8 9">
    <name type="scientific">Paralvinella palmiformis</name>
    <dbReference type="NCBI Taxonomy" id="53620"/>
    <lineage>
        <taxon>Eukaryota</taxon>
        <taxon>Metazoa</taxon>
        <taxon>Spiralia</taxon>
        <taxon>Lophotrochozoa</taxon>
        <taxon>Annelida</taxon>
        <taxon>Polychaeta</taxon>
        <taxon>Sedentaria</taxon>
        <taxon>Canalipalpata</taxon>
        <taxon>Terebellida</taxon>
        <taxon>Terebelliformia</taxon>
        <taxon>Alvinellidae</taxon>
        <taxon>Paralvinella</taxon>
    </lineage>
</organism>
<evidence type="ECO:0000256" key="5">
    <source>
        <dbReference type="ARBA" id="ARBA00023224"/>
    </source>
</evidence>
<dbReference type="GO" id="GO:0005737">
    <property type="term" value="C:cytoplasm"/>
    <property type="evidence" value="ECO:0007669"/>
    <property type="project" value="TreeGrafter"/>
</dbReference>
<dbReference type="FunFam" id="1.10.238.10:FF:000024">
    <property type="entry name" value="1-phosphatidylinositol 4,5-bisphosphate phosphodiesterase"/>
    <property type="match status" value="1"/>
</dbReference>
<dbReference type="Pfam" id="PF09279">
    <property type="entry name" value="EF-hand_like"/>
    <property type="match status" value="1"/>
</dbReference>
<feature type="domain" description="Phosphatidylinositol-specific phospholipase C X" evidence="7">
    <location>
        <begin position="138"/>
        <end position="288"/>
    </location>
</feature>
<dbReference type="SUPFAM" id="SSF47473">
    <property type="entry name" value="EF-hand"/>
    <property type="match status" value="1"/>
</dbReference>
<dbReference type="PROSITE" id="PS50007">
    <property type="entry name" value="PIPLC_X_DOMAIN"/>
    <property type="match status" value="1"/>
</dbReference>
<dbReference type="GO" id="GO:0004435">
    <property type="term" value="F:phosphatidylinositol-4,5-bisphosphate phospholipase C activity"/>
    <property type="evidence" value="ECO:0007669"/>
    <property type="project" value="UniProtKB-EC"/>
</dbReference>
<comment type="caution">
    <text evidence="8">The sequence shown here is derived from an EMBL/GenBank/DDBJ whole genome shotgun (WGS) entry which is preliminary data.</text>
</comment>
<keyword evidence="9" id="KW-1185">Reference proteome</keyword>
<dbReference type="Pfam" id="PF00388">
    <property type="entry name" value="PI-PLC-X"/>
    <property type="match status" value="1"/>
</dbReference>
<evidence type="ECO:0000313" key="8">
    <source>
        <dbReference type="EMBL" id="KAK2165022.1"/>
    </source>
</evidence>
<gene>
    <name evidence="8" type="ORF">LSH36_56g06019</name>
</gene>
<evidence type="ECO:0000256" key="2">
    <source>
        <dbReference type="ARBA" id="ARBA00022801"/>
    </source>
</evidence>
<dbReference type="GO" id="GO:0051209">
    <property type="term" value="P:release of sequestered calcium ion into cytosol"/>
    <property type="evidence" value="ECO:0007669"/>
    <property type="project" value="TreeGrafter"/>
</dbReference>
<accession>A0AAD9NCA0</accession>
<dbReference type="GO" id="GO:0046488">
    <property type="term" value="P:phosphatidylinositol metabolic process"/>
    <property type="evidence" value="ECO:0007669"/>
    <property type="project" value="TreeGrafter"/>
</dbReference>
<dbReference type="PANTHER" id="PTHR10336:SF149">
    <property type="entry name" value="1-PHOSPHATIDYLINOSITOL 4,5-BISPHOSPHATE PHOSPHODIESTERASE CLASSES I AND II"/>
    <property type="match status" value="1"/>
</dbReference>
<dbReference type="InterPro" id="IPR000909">
    <property type="entry name" value="PLipase_C_PInositol-sp_X_dom"/>
</dbReference>
<evidence type="ECO:0000256" key="1">
    <source>
        <dbReference type="ARBA" id="ARBA00012368"/>
    </source>
</evidence>
<dbReference type="Proteomes" id="UP001208570">
    <property type="component" value="Unassembled WGS sequence"/>
</dbReference>
<dbReference type="EMBL" id="JAODUP010000056">
    <property type="protein sequence ID" value="KAK2165022.1"/>
    <property type="molecule type" value="Genomic_DNA"/>
</dbReference>
<proteinExistence type="predicted"/>
<dbReference type="PANTHER" id="PTHR10336">
    <property type="entry name" value="PHOSPHOINOSITIDE-SPECIFIC PHOSPHOLIPASE C FAMILY PROTEIN"/>
    <property type="match status" value="1"/>
</dbReference>
<keyword evidence="3 6" id="KW-0442">Lipid degradation</keyword>
<name>A0AAD9NCA0_9ANNE</name>
<comment type="catalytic activity">
    <reaction evidence="6">
        <text>a 1,2-diacyl-sn-glycero-3-phospho-(1D-myo-inositol-4,5-bisphosphate) + H2O = 1D-myo-inositol 1,4,5-trisphosphate + a 1,2-diacyl-sn-glycerol + H(+)</text>
        <dbReference type="Rhea" id="RHEA:33179"/>
        <dbReference type="ChEBI" id="CHEBI:15377"/>
        <dbReference type="ChEBI" id="CHEBI:15378"/>
        <dbReference type="ChEBI" id="CHEBI:17815"/>
        <dbReference type="ChEBI" id="CHEBI:58456"/>
        <dbReference type="ChEBI" id="CHEBI:203600"/>
        <dbReference type="EC" id="3.1.4.11"/>
    </reaction>
</comment>
<evidence type="ECO:0000256" key="3">
    <source>
        <dbReference type="ARBA" id="ARBA00022963"/>
    </source>
</evidence>
<dbReference type="SMART" id="SM00148">
    <property type="entry name" value="PLCXc"/>
    <property type="match status" value="1"/>
</dbReference>
<dbReference type="GO" id="GO:0048015">
    <property type="term" value="P:phosphatidylinositol-mediated signaling"/>
    <property type="evidence" value="ECO:0007669"/>
    <property type="project" value="TreeGrafter"/>
</dbReference>
<dbReference type="GO" id="GO:0007186">
    <property type="term" value="P:G protein-coupled receptor signaling pathway"/>
    <property type="evidence" value="ECO:0007669"/>
    <property type="project" value="TreeGrafter"/>
</dbReference>
<dbReference type="InterPro" id="IPR015359">
    <property type="entry name" value="PLC_EF-hand-like"/>
</dbReference>
<evidence type="ECO:0000259" key="7">
    <source>
        <dbReference type="SMART" id="SM00148"/>
    </source>
</evidence>
<dbReference type="FunFam" id="3.20.20.190:FF:000060">
    <property type="entry name" value="Phosphoinositide phospholipase C"/>
    <property type="match status" value="1"/>
</dbReference>
<evidence type="ECO:0000256" key="6">
    <source>
        <dbReference type="RuleBase" id="RU361133"/>
    </source>
</evidence>
<dbReference type="AlphaFoldDB" id="A0AAD9NCA0"/>
<dbReference type="SUPFAM" id="SSF51695">
    <property type="entry name" value="PLC-like phosphodiesterases"/>
    <property type="match status" value="1"/>
</dbReference>
<reference evidence="8" key="1">
    <citation type="journal article" date="2023" name="Mol. Biol. Evol.">
        <title>Third-Generation Sequencing Reveals the Adaptive Role of the Epigenome in Three Deep-Sea Polychaetes.</title>
        <authorList>
            <person name="Perez M."/>
            <person name="Aroh O."/>
            <person name="Sun Y."/>
            <person name="Lan Y."/>
            <person name="Juniper S.K."/>
            <person name="Young C.R."/>
            <person name="Angers B."/>
            <person name="Qian P.Y."/>
        </authorList>
    </citation>
    <scope>NUCLEOTIDE SEQUENCE</scope>
    <source>
        <strain evidence="8">P08H-3</strain>
    </source>
</reference>
<evidence type="ECO:0000313" key="9">
    <source>
        <dbReference type="Proteomes" id="UP001208570"/>
    </source>
</evidence>
<dbReference type="Gene3D" id="3.20.20.190">
    <property type="entry name" value="Phosphatidylinositol (PI) phosphodiesterase"/>
    <property type="match status" value="1"/>
</dbReference>
<keyword evidence="5" id="KW-0807">Transducer</keyword>
<sequence>MTAKRLKKHWKQLDCHVARCNDQINPSKFTFEDFLSFYRHLCARQDVEKIFHELGAKKKPYLSAEQFVDFLNKKQRDPRLNEILYPYCDLKKAQSLIDQFEPNRSLSGKGHLSQDGFLRYLLSDDNTLIPFEKLDINEDMDQPLSHYFINSSHNTYLTGHQLTGKSSVEIYRQALLTGCRCVELDCWDGKGTDEEPIITHGFTMCTEILFKEVVEAIAETAFKVSDYPVILSFENHCSPKQQAKMAQHCRNILGDALLVNPLESNPLEPEEPLPSPELLKGKVIIKNKKRHVHKCK</sequence>
<dbReference type="Gene3D" id="1.10.238.10">
    <property type="entry name" value="EF-hand"/>
    <property type="match status" value="1"/>
</dbReference>
<dbReference type="GO" id="GO:0016042">
    <property type="term" value="P:lipid catabolic process"/>
    <property type="evidence" value="ECO:0007669"/>
    <property type="project" value="UniProtKB-KW"/>
</dbReference>
<evidence type="ECO:0000256" key="4">
    <source>
        <dbReference type="ARBA" id="ARBA00023098"/>
    </source>
</evidence>
<dbReference type="InterPro" id="IPR017946">
    <property type="entry name" value="PLC-like_Pdiesterase_TIM-brl"/>
</dbReference>